<name>A0A830HQP1_9CHLO</name>
<sequence length="368" mass="41222">MIASAKRKRMTKDKSQVLCPYRLDNSGDDDDKFWCYVQLTSAIAHRAPLGADMAQVMLTFAGTLATLKSRALPAAAVTVPFIIAYASADLRMHDEIHNTGYALTALTLFAAVVIGYWASVIKDYEAYFKARVWMQGSENSQRRRQSSLWRTELKESKCAFTGSNPDFLCLPCKQFVSSKYYHREEKPEGSSLFQLISMGFGRTYLLLDRASVLVTEMNMPVLARVELDESLDFEGNFLTGKIGHCCAACYNQYRLWHLLPRLATSAFFSSFVFLLGSMAIKIDVLEDAKSVWGIVKPLCLVISLFLAGAMLSLVLESVYASRVFLQVANAATNSNKTETKEDESITDNVTLATKVDRALKVYFGNIWW</sequence>
<gene>
    <name evidence="2" type="ORF">PPROV_000779000</name>
</gene>
<feature type="transmembrane region" description="Helical" evidence="1">
    <location>
        <begin position="294"/>
        <end position="315"/>
    </location>
</feature>
<evidence type="ECO:0000313" key="3">
    <source>
        <dbReference type="Proteomes" id="UP000660262"/>
    </source>
</evidence>
<organism evidence="2 3">
    <name type="scientific">Pycnococcus provasolii</name>
    <dbReference type="NCBI Taxonomy" id="41880"/>
    <lineage>
        <taxon>Eukaryota</taxon>
        <taxon>Viridiplantae</taxon>
        <taxon>Chlorophyta</taxon>
        <taxon>Pseudoscourfieldiophyceae</taxon>
        <taxon>Pseudoscourfieldiales</taxon>
        <taxon>Pycnococcaceae</taxon>
        <taxon>Pycnococcus</taxon>
    </lineage>
</organism>
<keyword evidence="1" id="KW-1133">Transmembrane helix</keyword>
<proteinExistence type="predicted"/>
<keyword evidence="1" id="KW-0472">Membrane</keyword>
<keyword evidence="1" id="KW-0812">Transmembrane</keyword>
<dbReference type="AlphaFoldDB" id="A0A830HQP1"/>
<evidence type="ECO:0000313" key="2">
    <source>
        <dbReference type="EMBL" id="GHP09053.1"/>
    </source>
</evidence>
<keyword evidence="3" id="KW-1185">Reference proteome</keyword>
<feature type="transmembrane region" description="Helical" evidence="1">
    <location>
        <begin position="100"/>
        <end position="121"/>
    </location>
</feature>
<dbReference type="EMBL" id="BNJQ01000023">
    <property type="protein sequence ID" value="GHP09053.1"/>
    <property type="molecule type" value="Genomic_DNA"/>
</dbReference>
<accession>A0A830HQP1</accession>
<feature type="transmembrane region" description="Helical" evidence="1">
    <location>
        <begin position="262"/>
        <end position="282"/>
    </location>
</feature>
<evidence type="ECO:0000256" key="1">
    <source>
        <dbReference type="SAM" id="Phobius"/>
    </source>
</evidence>
<comment type="caution">
    <text evidence="2">The sequence shown here is derived from an EMBL/GenBank/DDBJ whole genome shotgun (WGS) entry which is preliminary data.</text>
</comment>
<dbReference type="Proteomes" id="UP000660262">
    <property type="component" value="Unassembled WGS sequence"/>
</dbReference>
<reference evidence="2" key="1">
    <citation type="submission" date="2020-10" db="EMBL/GenBank/DDBJ databases">
        <title>Unveiling of a novel bifunctional photoreceptor, Dualchrome1, isolated from a cosmopolitan green alga.</title>
        <authorList>
            <person name="Suzuki S."/>
            <person name="Kawachi M."/>
        </authorList>
    </citation>
    <scope>NUCLEOTIDE SEQUENCE</scope>
    <source>
        <strain evidence="2">NIES 2893</strain>
    </source>
</reference>
<feature type="transmembrane region" description="Helical" evidence="1">
    <location>
        <begin position="71"/>
        <end position="88"/>
    </location>
</feature>
<protein>
    <submittedName>
        <fullName evidence="2">Uncharacterized protein</fullName>
    </submittedName>
</protein>